<reference evidence="2 3" key="1">
    <citation type="journal article" date="2020" name="Genomics">
        <title>Complete, high-quality genomes from long-read metagenomic sequencing of two wolf lichen thalli reveals enigmatic genome architecture.</title>
        <authorList>
            <person name="McKenzie S.K."/>
            <person name="Walston R.F."/>
            <person name="Allen J.L."/>
        </authorList>
    </citation>
    <scope>NUCLEOTIDE SEQUENCE [LARGE SCALE GENOMIC DNA]</scope>
    <source>
        <strain evidence="2">WasteWater1</strain>
    </source>
</reference>
<dbReference type="AlphaFoldDB" id="A0A8H6KYY9"/>
<gene>
    <name evidence="2" type="ORF">HO133_007527</name>
</gene>
<organism evidence="2 3">
    <name type="scientific">Letharia lupina</name>
    <dbReference type="NCBI Taxonomy" id="560253"/>
    <lineage>
        <taxon>Eukaryota</taxon>
        <taxon>Fungi</taxon>
        <taxon>Dikarya</taxon>
        <taxon>Ascomycota</taxon>
        <taxon>Pezizomycotina</taxon>
        <taxon>Lecanoromycetes</taxon>
        <taxon>OSLEUM clade</taxon>
        <taxon>Lecanoromycetidae</taxon>
        <taxon>Lecanorales</taxon>
        <taxon>Lecanorineae</taxon>
        <taxon>Parmeliaceae</taxon>
        <taxon>Letharia</taxon>
    </lineage>
</organism>
<comment type="caution">
    <text evidence="2">The sequence shown here is derived from an EMBL/GenBank/DDBJ whole genome shotgun (WGS) entry which is preliminary data.</text>
</comment>
<protein>
    <submittedName>
        <fullName evidence="2">Uncharacterized protein</fullName>
    </submittedName>
</protein>
<proteinExistence type="predicted"/>
<evidence type="ECO:0000313" key="3">
    <source>
        <dbReference type="Proteomes" id="UP000593566"/>
    </source>
</evidence>
<dbReference type="RefSeq" id="XP_037157053.1">
    <property type="nucleotide sequence ID" value="XM_037298418.1"/>
</dbReference>
<feature type="region of interest" description="Disordered" evidence="1">
    <location>
        <begin position="1"/>
        <end position="32"/>
    </location>
</feature>
<sequence length="206" mass="22829">MPTLATPNPPSRNPSAKKRKYDQLDPPPPPLPPNGFVLYIALDALPPAKRRCGVLDYRWTLLLAPEDKPETHGRQYLIREISPKIDPRDGPGSSKGLGIPGRGFEEPGLEQQRRRVERFLASTPSEDTDHGNSRSRTSACNHPERHESGYSCRGSRTRVDWNPVRWMGVAWTALAEAGDVLGVGGLKSEPVGWETVQKTVMEFVTA</sequence>
<evidence type="ECO:0000313" key="2">
    <source>
        <dbReference type="EMBL" id="KAF6229411.1"/>
    </source>
</evidence>
<feature type="region of interest" description="Disordered" evidence="1">
    <location>
        <begin position="83"/>
        <end position="154"/>
    </location>
</feature>
<dbReference type="Proteomes" id="UP000593566">
    <property type="component" value="Unassembled WGS sequence"/>
</dbReference>
<evidence type="ECO:0000256" key="1">
    <source>
        <dbReference type="SAM" id="MobiDB-lite"/>
    </source>
</evidence>
<dbReference type="GeneID" id="59335926"/>
<accession>A0A8H6KYY9</accession>
<name>A0A8H6KYY9_9LECA</name>
<keyword evidence="3" id="KW-1185">Reference proteome</keyword>
<dbReference type="EMBL" id="JACCJB010000003">
    <property type="protein sequence ID" value="KAF6229411.1"/>
    <property type="molecule type" value="Genomic_DNA"/>
</dbReference>